<keyword evidence="4" id="KW-1185">Reference proteome</keyword>
<evidence type="ECO:0000313" key="3">
    <source>
        <dbReference type="EMBL" id="CAH2097767.1"/>
    </source>
</evidence>
<feature type="domain" description="SWIM-type" evidence="2">
    <location>
        <begin position="247"/>
        <end position="285"/>
    </location>
</feature>
<evidence type="ECO:0000256" key="1">
    <source>
        <dbReference type="PROSITE-ProRule" id="PRU00325"/>
    </source>
</evidence>
<dbReference type="Proteomes" id="UP001153954">
    <property type="component" value="Unassembled WGS sequence"/>
</dbReference>
<dbReference type="AlphaFoldDB" id="A0AAU9UFF7"/>
<proteinExistence type="predicted"/>
<name>A0AAU9UFF7_EUPED</name>
<organism evidence="3 4">
    <name type="scientific">Euphydryas editha</name>
    <name type="common">Edith's checkerspot</name>
    <dbReference type="NCBI Taxonomy" id="104508"/>
    <lineage>
        <taxon>Eukaryota</taxon>
        <taxon>Metazoa</taxon>
        <taxon>Ecdysozoa</taxon>
        <taxon>Arthropoda</taxon>
        <taxon>Hexapoda</taxon>
        <taxon>Insecta</taxon>
        <taxon>Pterygota</taxon>
        <taxon>Neoptera</taxon>
        <taxon>Endopterygota</taxon>
        <taxon>Lepidoptera</taxon>
        <taxon>Glossata</taxon>
        <taxon>Ditrysia</taxon>
        <taxon>Papilionoidea</taxon>
        <taxon>Nymphalidae</taxon>
        <taxon>Nymphalinae</taxon>
        <taxon>Euphydryas</taxon>
    </lineage>
</organism>
<keyword evidence="1" id="KW-0862">Zinc</keyword>
<dbReference type="EMBL" id="CAKOGL010000018">
    <property type="protein sequence ID" value="CAH2097767.1"/>
    <property type="molecule type" value="Genomic_DNA"/>
</dbReference>
<comment type="caution">
    <text evidence="3">The sequence shown here is derived from an EMBL/GenBank/DDBJ whole genome shotgun (WGS) entry which is preliminary data.</text>
</comment>
<sequence>MSSIMKNNENPIHILLEPNDVFILDLEIGSIGFRDSLGDMGACGYEYHVPPSKNRAESQLTTEQANEPRMVTMCRWVVGVVNGRFKRDFKLLRQKYFNKASQHIFNNFKIDAAILNHFHKPIADNQYADMIVEEIRLKLHTSNILYDYVERKRLNQRRADFVRLEANDVEFPRYTEEQVILLALGTYQIKLARSYCSEHLQNGIYTIEIFRQNALEDLPDYGINEDSSLMRGRIQSRHIRARIYYCYILINNNSNTISQYYCTCLTGRRTVGTCAHIVSIVWYLGYARHEGFGVLQSVTSAWCTLET</sequence>
<protein>
    <recommendedName>
        <fullName evidence="2">SWIM-type domain-containing protein</fullName>
    </recommendedName>
</protein>
<reference evidence="3" key="1">
    <citation type="submission" date="2022-03" db="EMBL/GenBank/DDBJ databases">
        <authorList>
            <person name="Tunstrom K."/>
        </authorList>
    </citation>
    <scope>NUCLEOTIDE SEQUENCE</scope>
</reference>
<dbReference type="InterPro" id="IPR007527">
    <property type="entry name" value="Znf_SWIM"/>
</dbReference>
<gene>
    <name evidence="3" type="ORF">EEDITHA_LOCUS12952</name>
</gene>
<accession>A0AAU9UFF7</accession>
<dbReference type="PROSITE" id="PS50966">
    <property type="entry name" value="ZF_SWIM"/>
    <property type="match status" value="1"/>
</dbReference>
<keyword evidence="1" id="KW-0863">Zinc-finger</keyword>
<keyword evidence="1" id="KW-0479">Metal-binding</keyword>
<evidence type="ECO:0000313" key="4">
    <source>
        <dbReference type="Proteomes" id="UP001153954"/>
    </source>
</evidence>
<evidence type="ECO:0000259" key="2">
    <source>
        <dbReference type="PROSITE" id="PS50966"/>
    </source>
</evidence>
<dbReference type="GO" id="GO:0008270">
    <property type="term" value="F:zinc ion binding"/>
    <property type="evidence" value="ECO:0007669"/>
    <property type="project" value="UniProtKB-KW"/>
</dbReference>